<dbReference type="SMART" id="SM00331">
    <property type="entry name" value="PP2C_SIG"/>
    <property type="match status" value="1"/>
</dbReference>
<dbReference type="InterPro" id="IPR001789">
    <property type="entry name" value="Sig_transdc_resp-reg_receiver"/>
</dbReference>
<feature type="region of interest" description="Disordered" evidence="3">
    <location>
        <begin position="1"/>
        <end position="22"/>
    </location>
</feature>
<sequence length="414" mass="44003">MLSDADRPVAPSTAAPSTVGRPASSSAAVDLAVLLIEDDPGDALLTRELLADSGLGTRFAQASSLTEAAATTSTPDCVLLDLHLPDSRGLAALRQVLHRWPDAAVVVLTGLADAATATAAVAAGAQDYLIKGQIDGTLLGRTVEYAVQRRRVVVTQRQLRDSRMQASENLRLQRGLLPTPLITDPTLAVTSRYVPGRGRSLLGGDFFDLVQDRDHTIHAVIGDVCGNGPDEAAIGVGLRVGWRTLTLAGVDKTSRMRLLEQVLVAERPREAMFATACTIRVTPDRSTVVVVSAGHPAPLVITPDGAYPAPIRHHLGLGMFPGRGRWQESVVTLPKDAGLLLYTDGAYEGFAEDGTRLGEQRFVNLAGSLSVTTDPGDFLTALLTEIRRGDDGRHNDDTALLHLTWPAKATEDEA</sequence>
<evidence type="ECO:0000256" key="2">
    <source>
        <dbReference type="PROSITE-ProRule" id="PRU00169"/>
    </source>
</evidence>
<evidence type="ECO:0000313" key="5">
    <source>
        <dbReference type="EMBL" id="SBT65834.1"/>
    </source>
</evidence>
<dbReference type="Gene3D" id="3.60.40.10">
    <property type="entry name" value="PPM-type phosphatase domain"/>
    <property type="match status" value="1"/>
</dbReference>
<dbReference type="InterPro" id="IPR011006">
    <property type="entry name" value="CheY-like_superfamily"/>
</dbReference>
<dbReference type="GO" id="GO:0016791">
    <property type="term" value="F:phosphatase activity"/>
    <property type="evidence" value="ECO:0007669"/>
    <property type="project" value="TreeGrafter"/>
</dbReference>
<keyword evidence="1" id="KW-0378">Hydrolase</keyword>
<dbReference type="Pfam" id="PF07228">
    <property type="entry name" value="SpoIIE"/>
    <property type="match status" value="1"/>
</dbReference>
<keyword evidence="2" id="KW-0597">Phosphoprotein</keyword>
<dbReference type="EMBL" id="FLRH01000003">
    <property type="protein sequence ID" value="SBT65834.1"/>
    <property type="molecule type" value="Genomic_DNA"/>
</dbReference>
<dbReference type="SUPFAM" id="SSF52172">
    <property type="entry name" value="CheY-like"/>
    <property type="match status" value="1"/>
</dbReference>
<gene>
    <name evidence="5" type="ORF">GA0070622_2848</name>
</gene>
<evidence type="ECO:0000259" key="4">
    <source>
        <dbReference type="PROSITE" id="PS50110"/>
    </source>
</evidence>
<dbReference type="AlphaFoldDB" id="A0A1A9BA31"/>
<dbReference type="InterPro" id="IPR001932">
    <property type="entry name" value="PPM-type_phosphatase-like_dom"/>
</dbReference>
<dbReference type="Proteomes" id="UP000199558">
    <property type="component" value="Unassembled WGS sequence"/>
</dbReference>
<dbReference type="Gene3D" id="3.40.50.2300">
    <property type="match status" value="1"/>
</dbReference>
<dbReference type="SMART" id="SM00448">
    <property type="entry name" value="REC"/>
    <property type="match status" value="1"/>
</dbReference>
<dbReference type="CDD" id="cd00156">
    <property type="entry name" value="REC"/>
    <property type="match status" value="1"/>
</dbReference>
<dbReference type="InterPro" id="IPR036457">
    <property type="entry name" value="PPM-type-like_dom_sf"/>
</dbReference>
<dbReference type="Pfam" id="PF00072">
    <property type="entry name" value="Response_reg"/>
    <property type="match status" value="1"/>
</dbReference>
<dbReference type="STRING" id="946078.GA0070622_2848"/>
<dbReference type="PANTHER" id="PTHR43156">
    <property type="entry name" value="STAGE II SPORULATION PROTEIN E-RELATED"/>
    <property type="match status" value="1"/>
</dbReference>
<protein>
    <submittedName>
        <fullName evidence="5">Serine phosphatase RsbU, regulator of sigma subunit</fullName>
    </submittedName>
</protein>
<evidence type="ECO:0000256" key="3">
    <source>
        <dbReference type="SAM" id="MobiDB-lite"/>
    </source>
</evidence>
<dbReference type="PANTHER" id="PTHR43156:SF2">
    <property type="entry name" value="STAGE II SPORULATION PROTEIN E"/>
    <property type="match status" value="1"/>
</dbReference>
<feature type="modified residue" description="4-aspartylphosphate" evidence="2">
    <location>
        <position position="81"/>
    </location>
</feature>
<name>A0A1A9BA31_9ACTN</name>
<reference evidence="6" key="1">
    <citation type="submission" date="2016-06" db="EMBL/GenBank/DDBJ databases">
        <authorList>
            <person name="Varghese N."/>
            <person name="Submissions Spin"/>
        </authorList>
    </citation>
    <scope>NUCLEOTIDE SEQUENCE [LARGE SCALE GENOMIC DNA]</scope>
    <source>
        <strain evidence="6">DSM 45794</strain>
    </source>
</reference>
<dbReference type="GO" id="GO:0000160">
    <property type="term" value="P:phosphorelay signal transduction system"/>
    <property type="evidence" value="ECO:0007669"/>
    <property type="project" value="InterPro"/>
</dbReference>
<accession>A0A1A9BA31</accession>
<keyword evidence="6" id="KW-1185">Reference proteome</keyword>
<organism evidence="5 6">
    <name type="scientific">Micromonospora sediminicola</name>
    <dbReference type="NCBI Taxonomy" id="946078"/>
    <lineage>
        <taxon>Bacteria</taxon>
        <taxon>Bacillati</taxon>
        <taxon>Actinomycetota</taxon>
        <taxon>Actinomycetes</taxon>
        <taxon>Micromonosporales</taxon>
        <taxon>Micromonosporaceae</taxon>
        <taxon>Micromonospora</taxon>
    </lineage>
</organism>
<feature type="domain" description="Response regulatory" evidence="4">
    <location>
        <begin position="32"/>
        <end position="146"/>
    </location>
</feature>
<dbReference type="InterPro" id="IPR052016">
    <property type="entry name" value="Bact_Sigma-Reg"/>
</dbReference>
<dbReference type="RefSeq" id="WP_176710478.1">
    <property type="nucleotide sequence ID" value="NZ_FLRH01000003.1"/>
</dbReference>
<evidence type="ECO:0000313" key="6">
    <source>
        <dbReference type="Proteomes" id="UP000199558"/>
    </source>
</evidence>
<dbReference type="PROSITE" id="PS50110">
    <property type="entry name" value="RESPONSE_REGULATORY"/>
    <property type="match status" value="1"/>
</dbReference>
<proteinExistence type="predicted"/>
<evidence type="ECO:0000256" key="1">
    <source>
        <dbReference type="ARBA" id="ARBA00022801"/>
    </source>
</evidence>